<comment type="similarity">
    <text evidence="1">Belongs to the short-chain dehydrogenases/reductases (SDR) family.</text>
</comment>
<dbReference type="InterPro" id="IPR002347">
    <property type="entry name" value="SDR_fam"/>
</dbReference>
<dbReference type="FunFam" id="3.40.50.720:FF:000084">
    <property type="entry name" value="Short-chain dehydrogenase reductase"/>
    <property type="match status" value="1"/>
</dbReference>
<gene>
    <name evidence="4" type="ORF">Pmi06nite_68410</name>
</gene>
<dbReference type="SUPFAM" id="SSF51735">
    <property type="entry name" value="NAD(P)-binding Rossmann-fold domains"/>
    <property type="match status" value="1"/>
</dbReference>
<name>A0A8J3TVZ6_9ACTN</name>
<evidence type="ECO:0000256" key="2">
    <source>
        <dbReference type="ARBA" id="ARBA00023002"/>
    </source>
</evidence>
<dbReference type="Gene3D" id="3.40.50.720">
    <property type="entry name" value="NAD(P)-binding Rossmann-like Domain"/>
    <property type="match status" value="1"/>
</dbReference>
<dbReference type="GO" id="GO:0032787">
    <property type="term" value="P:monocarboxylic acid metabolic process"/>
    <property type="evidence" value="ECO:0007669"/>
    <property type="project" value="UniProtKB-ARBA"/>
</dbReference>
<sequence>MPILASNSGSRMPVLGIAADQRGRHHVREGKTMYIPTTSIPGEFAGRRALVTGGSRGVGAAIAQRLIDGGATVVTSARSSHDETPKNSTFISADIRTDDGARQLVHAAHEALGGLDILVNNAGAARAHFGQIPDAEWEDSLAINFLSAVRVTNAALPALQEADRATVINISSGVAANPPAPLLHYGAAKAALASWSKGLAAQLAPVGVRVNVVTLGMVATPGGTELLQSVMEAMGAGVEQAYSAIPLGRVGAPQDVAEAVAFLASDRAQWIAGADLHINGGA</sequence>
<dbReference type="PANTHER" id="PTHR42879">
    <property type="entry name" value="3-OXOACYL-(ACYL-CARRIER-PROTEIN) REDUCTASE"/>
    <property type="match status" value="1"/>
</dbReference>
<dbReference type="InterPro" id="IPR036291">
    <property type="entry name" value="NAD(P)-bd_dom_sf"/>
</dbReference>
<evidence type="ECO:0000256" key="1">
    <source>
        <dbReference type="ARBA" id="ARBA00006484"/>
    </source>
</evidence>
<dbReference type="AlphaFoldDB" id="A0A8J3TVZ6"/>
<organism evidence="4 5">
    <name type="scientific">Planotetraspora mira</name>
    <dbReference type="NCBI Taxonomy" id="58121"/>
    <lineage>
        <taxon>Bacteria</taxon>
        <taxon>Bacillati</taxon>
        <taxon>Actinomycetota</taxon>
        <taxon>Actinomycetes</taxon>
        <taxon>Streptosporangiales</taxon>
        <taxon>Streptosporangiaceae</taxon>
        <taxon>Planotetraspora</taxon>
    </lineage>
</organism>
<dbReference type="SMART" id="SM00822">
    <property type="entry name" value="PKS_KR"/>
    <property type="match status" value="1"/>
</dbReference>
<dbReference type="PROSITE" id="PS00061">
    <property type="entry name" value="ADH_SHORT"/>
    <property type="match status" value="1"/>
</dbReference>
<dbReference type="CDD" id="cd05233">
    <property type="entry name" value="SDR_c"/>
    <property type="match status" value="1"/>
</dbReference>
<dbReference type="InterPro" id="IPR020904">
    <property type="entry name" value="Sc_DH/Rdtase_CS"/>
</dbReference>
<keyword evidence="5" id="KW-1185">Reference proteome</keyword>
<dbReference type="InterPro" id="IPR057326">
    <property type="entry name" value="KR_dom"/>
</dbReference>
<dbReference type="Proteomes" id="UP000650628">
    <property type="component" value="Unassembled WGS sequence"/>
</dbReference>
<dbReference type="EMBL" id="BOOO01000040">
    <property type="protein sequence ID" value="GII33399.1"/>
    <property type="molecule type" value="Genomic_DNA"/>
</dbReference>
<dbReference type="PANTHER" id="PTHR42879:SF6">
    <property type="entry name" value="NADPH-DEPENDENT REDUCTASE BACG"/>
    <property type="match status" value="1"/>
</dbReference>
<dbReference type="NCBIfam" id="NF005095">
    <property type="entry name" value="PRK06523.1"/>
    <property type="match status" value="1"/>
</dbReference>
<evidence type="ECO:0000313" key="5">
    <source>
        <dbReference type="Proteomes" id="UP000650628"/>
    </source>
</evidence>
<proteinExistence type="inferred from homology"/>
<reference evidence="4 5" key="1">
    <citation type="submission" date="2021-01" db="EMBL/GenBank/DDBJ databases">
        <title>Whole genome shotgun sequence of Planotetraspora mira NBRC 15435.</title>
        <authorList>
            <person name="Komaki H."/>
            <person name="Tamura T."/>
        </authorList>
    </citation>
    <scope>NUCLEOTIDE SEQUENCE [LARGE SCALE GENOMIC DNA]</scope>
    <source>
        <strain evidence="4 5">NBRC 15435</strain>
    </source>
</reference>
<dbReference type="PRINTS" id="PR00081">
    <property type="entry name" value="GDHRDH"/>
</dbReference>
<evidence type="ECO:0000259" key="3">
    <source>
        <dbReference type="SMART" id="SM00822"/>
    </source>
</evidence>
<dbReference type="Pfam" id="PF13561">
    <property type="entry name" value="adh_short_C2"/>
    <property type="match status" value="1"/>
</dbReference>
<evidence type="ECO:0000313" key="4">
    <source>
        <dbReference type="EMBL" id="GII33399.1"/>
    </source>
</evidence>
<feature type="domain" description="Ketoreductase" evidence="3">
    <location>
        <begin position="47"/>
        <end position="221"/>
    </location>
</feature>
<dbReference type="PRINTS" id="PR00080">
    <property type="entry name" value="SDRFAMILY"/>
</dbReference>
<dbReference type="GO" id="GO:0016491">
    <property type="term" value="F:oxidoreductase activity"/>
    <property type="evidence" value="ECO:0007669"/>
    <property type="project" value="UniProtKB-KW"/>
</dbReference>
<accession>A0A8J3TVZ6</accession>
<keyword evidence="2" id="KW-0560">Oxidoreductase</keyword>
<dbReference type="InterPro" id="IPR050259">
    <property type="entry name" value="SDR"/>
</dbReference>
<protein>
    <submittedName>
        <fullName evidence="4">Short-chain dehydrogenase</fullName>
    </submittedName>
</protein>
<comment type="caution">
    <text evidence="4">The sequence shown here is derived from an EMBL/GenBank/DDBJ whole genome shotgun (WGS) entry which is preliminary data.</text>
</comment>